<dbReference type="Proteomes" id="UP000027135">
    <property type="component" value="Unassembled WGS sequence"/>
</dbReference>
<accession>A0A067RL85</accession>
<reference evidence="1 2" key="1">
    <citation type="journal article" date="2014" name="Nat. Commun.">
        <title>Molecular traces of alternative social organization in a termite genome.</title>
        <authorList>
            <person name="Terrapon N."/>
            <person name="Li C."/>
            <person name="Robertson H.M."/>
            <person name="Ji L."/>
            <person name="Meng X."/>
            <person name="Booth W."/>
            <person name="Chen Z."/>
            <person name="Childers C.P."/>
            <person name="Glastad K.M."/>
            <person name="Gokhale K."/>
            <person name="Gowin J."/>
            <person name="Gronenberg W."/>
            <person name="Hermansen R.A."/>
            <person name="Hu H."/>
            <person name="Hunt B.G."/>
            <person name="Huylmans A.K."/>
            <person name="Khalil S.M."/>
            <person name="Mitchell R.D."/>
            <person name="Munoz-Torres M.C."/>
            <person name="Mustard J.A."/>
            <person name="Pan H."/>
            <person name="Reese J.T."/>
            <person name="Scharf M.E."/>
            <person name="Sun F."/>
            <person name="Vogel H."/>
            <person name="Xiao J."/>
            <person name="Yang W."/>
            <person name="Yang Z."/>
            <person name="Yang Z."/>
            <person name="Zhou J."/>
            <person name="Zhu J."/>
            <person name="Brent C.S."/>
            <person name="Elsik C.G."/>
            <person name="Goodisman M.A."/>
            <person name="Liberles D.A."/>
            <person name="Roe R.M."/>
            <person name="Vargo E.L."/>
            <person name="Vilcinskas A."/>
            <person name="Wang J."/>
            <person name="Bornberg-Bauer E."/>
            <person name="Korb J."/>
            <person name="Zhang G."/>
            <person name="Liebig J."/>
        </authorList>
    </citation>
    <scope>NUCLEOTIDE SEQUENCE [LARGE SCALE GENOMIC DNA]</scope>
    <source>
        <tissue evidence="1">Whole organism</tissue>
    </source>
</reference>
<dbReference type="InParanoid" id="A0A067RL85"/>
<keyword evidence="2" id="KW-1185">Reference proteome</keyword>
<sequence>MLWEKTDYGSRWIACWFPSRCGTEACSEIGDYHGQMNSTNFEKWVREKMLQNLPPSSVVVLDNVPYHSVQADKAPSKYSVKSEMISWLQRHGVFCDPAMRKGQL</sequence>
<evidence type="ECO:0000313" key="2">
    <source>
        <dbReference type="Proteomes" id="UP000027135"/>
    </source>
</evidence>
<dbReference type="AlphaFoldDB" id="A0A067RL85"/>
<dbReference type="EMBL" id="KK852444">
    <property type="protein sequence ID" value="KDR23778.1"/>
    <property type="molecule type" value="Genomic_DNA"/>
</dbReference>
<name>A0A067RL85_ZOONE</name>
<dbReference type="PANTHER" id="PTHR33939:SF1">
    <property type="entry name" value="DUF4371 DOMAIN-CONTAINING PROTEIN"/>
    <property type="match status" value="1"/>
</dbReference>
<dbReference type="GO" id="GO:0003676">
    <property type="term" value="F:nucleic acid binding"/>
    <property type="evidence" value="ECO:0007669"/>
    <property type="project" value="InterPro"/>
</dbReference>
<proteinExistence type="predicted"/>
<protein>
    <recommendedName>
        <fullName evidence="3">Tc1-like transposase DDE domain-containing protein</fullName>
    </recommendedName>
</protein>
<dbReference type="OMA" id="RWIACWF"/>
<evidence type="ECO:0008006" key="3">
    <source>
        <dbReference type="Google" id="ProtNLM"/>
    </source>
</evidence>
<dbReference type="InterPro" id="IPR036397">
    <property type="entry name" value="RNaseH_sf"/>
</dbReference>
<organism evidence="1 2">
    <name type="scientific">Zootermopsis nevadensis</name>
    <name type="common">Dampwood termite</name>
    <dbReference type="NCBI Taxonomy" id="136037"/>
    <lineage>
        <taxon>Eukaryota</taxon>
        <taxon>Metazoa</taxon>
        <taxon>Ecdysozoa</taxon>
        <taxon>Arthropoda</taxon>
        <taxon>Hexapoda</taxon>
        <taxon>Insecta</taxon>
        <taxon>Pterygota</taxon>
        <taxon>Neoptera</taxon>
        <taxon>Polyneoptera</taxon>
        <taxon>Dictyoptera</taxon>
        <taxon>Blattodea</taxon>
        <taxon>Blattoidea</taxon>
        <taxon>Termitoidae</taxon>
        <taxon>Termopsidae</taxon>
        <taxon>Zootermopsis</taxon>
    </lineage>
</organism>
<evidence type="ECO:0000313" key="1">
    <source>
        <dbReference type="EMBL" id="KDR23778.1"/>
    </source>
</evidence>
<gene>
    <name evidence="1" type="ORF">L798_11352</name>
</gene>
<dbReference type="PANTHER" id="PTHR33939">
    <property type="entry name" value="PROTEIN CBG22215"/>
    <property type="match status" value="1"/>
</dbReference>
<dbReference type="Gene3D" id="3.30.420.10">
    <property type="entry name" value="Ribonuclease H-like superfamily/Ribonuclease H"/>
    <property type="match status" value="1"/>
</dbReference>